<proteinExistence type="predicted"/>
<dbReference type="SUPFAM" id="SSF53098">
    <property type="entry name" value="Ribonuclease H-like"/>
    <property type="match status" value="1"/>
</dbReference>
<dbReference type="InterPro" id="IPR036397">
    <property type="entry name" value="RNaseH_sf"/>
</dbReference>
<keyword evidence="3" id="KW-1185">Reference proteome</keyword>
<gene>
    <name evidence="2" type="ORF">NCCP602_30510</name>
</gene>
<dbReference type="Pfam" id="PF13551">
    <property type="entry name" value="HTH_29"/>
    <property type="match status" value="1"/>
</dbReference>
<comment type="caution">
    <text evidence="2">The sequence shown here is derived from an EMBL/GenBank/DDBJ whole genome shotgun (WGS) entry which is preliminary data.</text>
</comment>
<dbReference type="SUPFAM" id="SSF46689">
    <property type="entry name" value="Homeodomain-like"/>
    <property type="match status" value="1"/>
</dbReference>
<evidence type="ECO:0000259" key="1">
    <source>
        <dbReference type="PROSITE" id="PS50994"/>
    </source>
</evidence>
<dbReference type="InterPro" id="IPR012337">
    <property type="entry name" value="RNaseH-like_sf"/>
</dbReference>
<organism evidence="2 3">
    <name type="scientific">Brevibacterium metallidurans</name>
    <dbReference type="NCBI Taxonomy" id="1482676"/>
    <lineage>
        <taxon>Bacteria</taxon>
        <taxon>Bacillati</taxon>
        <taxon>Actinomycetota</taxon>
        <taxon>Actinomycetes</taxon>
        <taxon>Micrococcales</taxon>
        <taxon>Brevibacteriaceae</taxon>
        <taxon>Brevibacterium</taxon>
    </lineage>
</organism>
<dbReference type="PROSITE" id="PS50994">
    <property type="entry name" value="INTEGRASE"/>
    <property type="match status" value="1"/>
</dbReference>
<dbReference type="InterPro" id="IPR009057">
    <property type="entry name" value="Homeodomain-like_sf"/>
</dbReference>
<accession>A0ABP3CB22</accession>
<name>A0ABP3CB22_9MICO</name>
<dbReference type="Gene3D" id="3.30.420.10">
    <property type="entry name" value="Ribonuclease H-like superfamily/Ribonuclease H"/>
    <property type="match status" value="1"/>
</dbReference>
<dbReference type="Proteomes" id="UP001498238">
    <property type="component" value="Unassembled WGS sequence"/>
</dbReference>
<sequence>MDELNKNRSIILAITEGGLTHAEAATRFGVSTRWIRTLLARFRTGGLDAVDPRPRTPHTNPRAIPESTVNAILTLRHTLTDQGLDAGPESIWDRLPPETRPSVSTIWRTLKRHNLITPQPQKRPRSSWHRFAADAPNECWQSDFPPQAGGTPTHWPLTNGTDVEIVSWLDDHSRKLLHTSAYPAITGPIVIDTFTTTMDEHGPPASTLTDNGMVFTTRFARGHDGKRAQPNAFEQLLSDLKISQKNGARNHPTTQGKIERFHQTLKRWLAADGLVDTVEELNAQLQRFMLIYNTQRPHRAIGRRTPDEAYYATPKAEPVAELDSQVWRIRYDRVDRDGKVSLRYAGRLRHLGIGRRWAGVRVIVLIHAEQTMVIAPGSGELIAEHIIDPSRDYQAKQKPER</sequence>
<dbReference type="EMBL" id="BAAAAF010000016">
    <property type="protein sequence ID" value="GAA0037089.1"/>
    <property type="molecule type" value="Genomic_DNA"/>
</dbReference>
<evidence type="ECO:0000313" key="2">
    <source>
        <dbReference type="EMBL" id="GAA0037089.1"/>
    </source>
</evidence>
<reference evidence="2 3" key="1">
    <citation type="submission" date="2024-01" db="EMBL/GenBank/DDBJ databases">
        <title>Characterization of antibiotic resistant novel bacterial strains and their environmental applications.</title>
        <authorList>
            <person name="Manzoor S."/>
            <person name="Abbas S."/>
            <person name="Arshad M."/>
            <person name="Ahmed I."/>
        </authorList>
    </citation>
    <scope>NUCLEOTIDE SEQUENCE [LARGE SCALE GENOMIC DNA]</scope>
    <source>
        <strain evidence="2 3">NCCP-602</strain>
    </source>
</reference>
<dbReference type="PANTHER" id="PTHR35004">
    <property type="entry name" value="TRANSPOSASE RV3428C-RELATED"/>
    <property type="match status" value="1"/>
</dbReference>
<dbReference type="Pfam" id="PF13683">
    <property type="entry name" value="rve_3"/>
    <property type="match status" value="1"/>
</dbReference>
<protein>
    <submittedName>
        <fullName evidence="2">IS481 family transposase</fullName>
    </submittedName>
</protein>
<evidence type="ECO:0000313" key="3">
    <source>
        <dbReference type="Proteomes" id="UP001498238"/>
    </source>
</evidence>
<feature type="domain" description="Integrase catalytic" evidence="1">
    <location>
        <begin position="132"/>
        <end position="314"/>
    </location>
</feature>
<dbReference type="PANTHER" id="PTHR35004:SF7">
    <property type="entry name" value="INTEGRASE PROTEIN"/>
    <property type="match status" value="1"/>
</dbReference>
<dbReference type="RefSeq" id="WP_339393733.1">
    <property type="nucleotide sequence ID" value="NZ_BAAAAF010000016.1"/>
</dbReference>
<dbReference type="InterPro" id="IPR001584">
    <property type="entry name" value="Integrase_cat-core"/>
</dbReference>